<dbReference type="PANTHER" id="PTHR10048">
    <property type="entry name" value="PHOSPHATIDYLINOSITOL KINASE"/>
    <property type="match status" value="1"/>
</dbReference>
<sequence length="100" mass="11661">MTTLFQSNLMPMKLSLRRSGDENGAEPYVTIFKRGDDLRQDQLVVQMIRLCDKIFRENALDLCLTPYWVLATSAKEGFVQFVKGNRLELFLLTIKVEFRK</sequence>
<evidence type="ECO:0000256" key="1">
    <source>
        <dbReference type="ARBA" id="ARBA00022679"/>
    </source>
</evidence>
<accession>A0A4U5PJY1</accession>
<keyword evidence="5" id="KW-1185">Reference proteome</keyword>
<protein>
    <recommendedName>
        <fullName evidence="3">PI3K/PI4K catalytic domain-containing protein</fullName>
    </recommendedName>
</protein>
<evidence type="ECO:0000259" key="3">
    <source>
        <dbReference type="PROSITE" id="PS50290"/>
    </source>
</evidence>
<dbReference type="GO" id="GO:0006897">
    <property type="term" value="P:endocytosis"/>
    <property type="evidence" value="ECO:0007669"/>
    <property type="project" value="TreeGrafter"/>
</dbReference>
<dbReference type="PANTHER" id="PTHR10048:SF7">
    <property type="entry name" value="PHOSPHATIDYLINOSITOL 3-KINASE CATALYTIC SUBUNIT TYPE 3"/>
    <property type="match status" value="1"/>
</dbReference>
<dbReference type="GO" id="GO:0005768">
    <property type="term" value="C:endosome"/>
    <property type="evidence" value="ECO:0007669"/>
    <property type="project" value="TreeGrafter"/>
</dbReference>
<name>A0A4U5PJY1_STECR</name>
<dbReference type="GO" id="GO:0034272">
    <property type="term" value="C:phosphatidylinositol 3-kinase complex, class III, type II"/>
    <property type="evidence" value="ECO:0007669"/>
    <property type="project" value="TreeGrafter"/>
</dbReference>
<keyword evidence="1" id="KW-0808">Transferase</keyword>
<dbReference type="Pfam" id="PF00454">
    <property type="entry name" value="PI3_PI4_kinase"/>
    <property type="match status" value="1"/>
</dbReference>
<reference evidence="4 5" key="1">
    <citation type="journal article" date="2015" name="Genome Biol.">
        <title>Comparative genomics of Steinernema reveals deeply conserved gene regulatory networks.</title>
        <authorList>
            <person name="Dillman A.R."/>
            <person name="Macchietto M."/>
            <person name="Porter C.F."/>
            <person name="Rogers A."/>
            <person name="Williams B."/>
            <person name="Antoshechkin I."/>
            <person name="Lee M.M."/>
            <person name="Goodwin Z."/>
            <person name="Lu X."/>
            <person name="Lewis E.E."/>
            <person name="Goodrich-Blair H."/>
            <person name="Stock S.P."/>
            <person name="Adams B.J."/>
            <person name="Sternberg P.W."/>
            <person name="Mortazavi A."/>
        </authorList>
    </citation>
    <scope>NUCLEOTIDE SEQUENCE [LARGE SCALE GENOMIC DNA]</scope>
    <source>
        <strain evidence="4 5">ALL</strain>
    </source>
</reference>
<dbReference type="GO" id="GO:0005777">
    <property type="term" value="C:peroxisome"/>
    <property type="evidence" value="ECO:0007669"/>
    <property type="project" value="TreeGrafter"/>
</dbReference>
<evidence type="ECO:0000313" key="4">
    <source>
        <dbReference type="EMBL" id="TKR96796.1"/>
    </source>
</evidence>
<gene>
    <name evidence="4" type="ORF">L596_010765</name>
</gene>
<dbReference type="STRING" id="34508.A0A4U5PJY1"/>
<dbReference type="GO" id="GO:0016303">
    <property type="term" value="F:1-phosphatidylinositol-3-kinase activity"/>
    <property type="evidence" value="ECO:0007669"/>
    <property type="project" value="TreeGrafter"/>
</dbReference>
<dbReference type="InterPro" id="IPR018936">
    <property type="entry name" value="PI3/4_kinase_CS"/>
</dbReference>
<dbReference type="SUPFAM" id="SSF56112">
    <property type="entry name" value="Protein kinase-like (PK-like)"/>
    <property type="match status" value="1"/>
</dbReference>
<dbReference type="InterPro" id="IPR011009">
    <property type="entry name" value="Kinase-like_dom_sf"/>
</dbReference>
<evidence type="ECO:0000256" key="2">
    <source>
        <dbReference type="ARBA" id="ARBA00022777"/>
    </source>
</evidence>
<dbReference type="GO" id="GO:0034271">
    <property type="term" value="C:phosphatidylinositol 3-kinase complex, class III, type I"/>
    <property type="evidence" value="ECO:0007669"/>
    <property type="project" value="TreeGrafter"/>
</dbReference>
<dbReference type="EMBL" id="AZBU02000002">
    <property type="protein sequence ID" value="TKR96796.1"/>
    <property type="molecule type" value="Genomic_DNA"/>
</dbReference>
<dbReference type="Gene3D" id="3.30.1010.10">
    <property type="entry name" value="Phosphatidylinositol 3-kinase Catalytic Subunit, Chain A, domain 4"/>
    <property type="match status" value="1"/>
</dbReference>
<organism evidence="4 5">
    <name type="scientific">Steinernema carpocapsae</name>
    <name type="common">Entomopathogenic nematode</name>
    <dbReference type="NCBI Taxonomy" id="34508"/>
    <lineage>
        <taxon>Eukaryota</taxon>
        <taxon>Metazoa</taxon>
        <taxon>Ecdysozoa</taxon>
        <taxon>Nematoda</taxon>
        <taxon>Chromadorea</taxon>
        <taxon>Rhabditida</taxon>
        <taxon>Tylenchina</taxon>
        <taxon>Panagrolaimomorpha</taxon>
        <taxon>Strongyloidoidea</taxon>
        <taxon>Steinernematidae</taxon>
        <taxon>Steinernema</taxon>
    </lineage>
</organism>
<dbReference type="InterPro" id="IPR000403">
    <property type="entry name" value="PI3/4_kinase_cat_dom"/>
</dbReference>
<dbReference type="PROSITE" id="PS00915">
    <property type="entry name" value="PI3_4_KINASE_1"/>
    <property type="match status" value="1"/>
</dbReference>
<dbReference type="PROSITE" id="PS50290">
    <property type="entry name" value="PI3_4_KINASE_3"/>
    <property type="match status" value="1"/>
</dbReference>
<dbReference type="OrthoDB" id="67688at2759"/>
<reference evidence="4 5" key="2">
    <citation type="journal article" date="2019" name="G3 (Bethesda)">
        <title>Hybrid Assembly of the Genome of the Entomopathogenic Nematode Steinernema carpocapsae Identifies the X-Chromosome.</title>
        <authorList>
            <person name="Serra L."/>
            <person name="Macchietto M."/>
            <person name="Macias-Munoz A."/>
            <person name="McGill C.J."/>
            <person name="Rodriguez I.M."/>
            <person name="Rodriguez B."/>
            <person name="Murad R."/>
            <person name="Mortazavi A."/>
        </authorList>
    </citation>
    <scope>NUCLEOTIDE SEQUENCE [LARGE SCALE GENOMIC DNA]</scope>
    <source>
        <strain evidence="4 5">ALL</strain>
    </source>
</reference>
<dbReference type="GO" id="GO:0048015">
    <property type="term" value="P:phosphatidylinositol-mediated signaling"/>
    <property type="evidence" value="ECO:0007669"/>
    <property type="project" value="TreeGrafter"/>
</dbReference>
<evidence type="ECO:0000313" key="5">
    <source>
        <dbReference type="Proteomes" id="UP000298663"/>
    </source>
</evidence>
<feature type="domain" description="PI3K/PI4K catalytic" evidence="3">
    <location>
        <begin position="1"/>
        <end position="100"/>
    </location>
</feature>
<dbReference type="InterPro" id="IPR015433">
    <property type="entry name" value="PI3/4_kinase"/>
</dbReference>
<comment type="caution">
    <text evidence="4">The sequence shown here is derived from an EMBL/GenBank/DDBJ whole genome shotgun (WGS) entry which is preliminary data.</text>
</comment>
<proteinExistence type="predicted"/>
<dbReference type="Proteomes" id="UP000298663">
    <property type="component" value="Unassembled WGS sequence"/>
</dbReference>
<dbReference type="GO" id="GO:0000045">
    <property type="term" value="P:autophagosome assembly"/>
    <property type="evidence" value="ECO:0007669"/>
    <property type="project" value="TreeGrafter"/>
</dbReference>
<keyword evidence="2" id="KW-0418">Kinase</keyword>
<dbReference type="GO" id="GO:0000407">
    <property type="term" value="C:phagophore assembly site"/>
    <property type="evidence" value="ECO:0007669"/>
    <property type="project" value="TreeGrafter"/>
</dbReference>
<dbReference type="AlphaFoldDB" id="A0A4U5PJY1"/>